<dbReference type="EMBL" id="UYRT01026483">
    <property type="protein sequence ID" value="VDK65157.1"/>
    <property type="molecule type" value="Genomic_DNA"/>
</dbReference>
<protein>
    <submittedName>
        <fullName evidence="3">Flavodoxin-like domain-containing protein</fullName>
    </submittedName>
</protein>
<evidence type="ECO:0000313" key="1">
    <source>
        <dbReference type="EMBL" id="VDK65157.1"/>
    </source>
</evidence>
<dbReference type="Proteomes" id="UP000271098">
    <property type="component" value="Unassembled WGS sequence"/>
</dbReference>
<name>A0A183DJ78_9BILA</name>
<evidence type="ECO:0000313" key="2">
    <source>
        <dbReference type="Proteomes" id="UP000271098"/>
    </source>
</evidence>
<dbReference type="InterPro" id="IPR045864">
    <property type="entry name" value="aa-tRNA-synth_II/BPL/LPL"/>
</dbReference>
<dbReference type="AlphaFoldDB" id="A0A183DJ78"/>
<gene>
    <name evidence="1" type="ORF">GPUH_LOCUS8774</name>
</gene>
<dbReference type="Gene3D" id="3.30.930.10">
    <property type="entry name" value="Bira Bifunctional Protein, Domain 2"/>
    <property type="match status" value="1"/>
</dbReference>
<evidence type="ECO:0000313" key="3">
    <source>
        <dbReference type="WBParaSite" id="GPUH_0000877901-mRNA-1"/>
    </source>
</evidence>
<reference evidence="1 2" key="2">
    <citation type="submission" date="2018-11" db="EMBL/GenBank/DDBJ databases">
        <authorList>
            <consortium name="Pathogen Informatics"/>
        </authorList>
    </citation>
    <scope>NUCLEOTIDE SEQUENCE [LARGE SCALE GENOMIC DNA]</scope>
</reference>
<accession>A0A183DJ78</accession>
<keyword evidence="2" id="KW-1185">Reference proteome</keyword>
<proteinExistence type="predicted"/>
<organism evidence="3">
    <name type="scientific">Gongylonema pulchrum</name>
    <dbReference type="NCBI Taxonomy" id="637853"/>
    <lineage>
        <taxon>Eukaryota</taxon>
        <taxon>Metazoa</taxon>
        <taxon>Ecdysozoa</taxon>
        <taxon>Nematoda</taxon>
        <taxon>Chromadorea</taxon>
        <taxon>Rhabditida</taxon>
        <taxon>Spirurina</taxon>
        <taxon>Spiruromorpha</taxon>
        <taxon>Spiruroidea</taxon>
        <taxon>Gongylonematidae</taxon>
        <taxon>Gongylonema</taxon>
    </lineage>
</organism>
<dbReference type="OrthoDB" id="5853210at2759"/>
<reference evidence="3" key="1">
    <citation type="submission" date="2016-06" db="UniProtKB">
        <authorList>
            <consortium name="WormBaseParasite"/>
        </authorList>
    </citation>
    <scope>IDENTIFICATION</scope>
</reference>
<sequence>MCHSEVVKGSRARVVLLFGEQRNEGNLQTAENIAKAWKALYNPLVACGERSYALIGPLAELDLALIKYVSGVVEKSGFRPVVVPDIIHQNIPEACGLQQRSDKNILYRLNEH</sequence>
<dbReference type="WBParaSite" id="GPUH_0000877901-mRNA-1">
    <property type="protein sequence ID" value="GPUH_0000877901-mRNA-1"/>
    <property type="gene ID" value="GPUH_0000877901"/>
</dbReference>